<accession>A0A922HUL8</accession>
<protein>
    <submittedName>
        <fullName evidence="1">Uncharacterized protein</fullName>
    </submittedName>
</protein>
<keyword evidence="2" id="KW-1185">Reference proteome</keyword>
<reference evidence="1" key="1">
    <citation type="submission" date="2013-05" db="EMBL/GenBank/DDBJ databases">
        <authorList>
            <person name="Yim A.K.Y."/>
            <person name="Chan T.F."/>
            <person name="Ji K.M."/>
            <person name="Liu X.Y."/>
            <person name="Zhou J.W."/>
            <person name="Li R.Q."/>
            <person name="Yang K.Y."/>
            <person name="Li J."/>
            <person name="Li M."/>
            <person name="Law P.T.W."/>
            <person name="Wu Y.L."/>
            <person name="Cai Z.L."/>
            <person name="Qin H."/>
            <person name="Bao Y."/>
            <person name="Leung R.K.K."/>
            <person name="Ng P.K.S."/>
            <person name="Zou J."/>
            <person name="Zhong X.J."/>
            <person name="Ran P.X."/>
            <person name="Zhong N.S."/>
            <person name="Liu Z.G."/>
            <person name="Tsui S.K.W."/>
        </authorList>
    </citation>
    <scope>NUCLEOTIDE SEQUENCE</scope>
    <source>
        <strain evidence="1">Derf</strain>
        <tissue evidence="1">Whole organism</tissue>
    </source>
</reference>
<evidence type="ECO:0000313" key="2">
    <source>
        <dbReference type="Proteomes" id="UP000790347"/>
    </source>
</evidence>
<sequence length="61" mass="7009">MLIKPSHHSQIGMSACQSISLSNTQTMLFDNDQKPEAIVLNFFFSMAKQTKEKWRNYSGNK</sequence>
<dbReference type="Proteomes" id="UP000790347">
    <property type="component" value="Unassembled WGS sequence"/>
</dbReference>
<dbReference type="EMBL" id="ASGP02000005">
    <property type="protein sequence ID" value="KAH9506749.1"/>
    <property type="molecule type" value="Genomic_DNA"/>
</dbReference>
<reference evidence="1" key="2">
    <citation type="journal article" date="2022" name="Res Sq">
        <title>Comparative Genomics Reveals Insights into the Divergent Evolution of Astigmatic Mites and Household Pest Adaptations.</title>
        <authorList>
            <person name="Xiong Q."/>
            <person name="Wan A.T.-Y."/>
            <person name="Liu X.-Y."/>
            <person name="Fung C.S.-H."/>
            <person name="Xiao X."/>
            <person name="Malainual N."/>
            <person name="Hou J."/>
            <person name="Wang L."/>
            <person name="Wang M."/>
            <person name="Yang K."/>
            <person name="Cui Y."/>
            <person name="Leung E."/>
            <person name="Nong W."/>
            <person name="Shin S.-K."/>
            <person name="Au S."/>
            <person name="Jeong K.Y."/>
            <person name="Chew F.T."/>
            <person name="Hui J."/>
            <person name="Leung T.F."/>
            <person name="Tungtrongchitr A."/>
            <person name="Zhong N."/>
            <person name="Liu Z."/>
            <person name="Tsui S."/>
        </authorList>
    </citation>
    <scope>NUCLEOTIDE SEQUENCE</scope>
    <source>
        <strain evidence="1">Derf</strain>
        <tissue evidence="1">Whole organism</tissue>
    </source>
</reference>
<dbReference type="PROSITE" id="PS51257">
    <property type="entry name" value="PROKAR_LIPOPROTEIN"/>
    <property type="match status" value="1"/>
</dbReference>
<evidence type="ECO:0000313" key="1">
    <source>
        <dbReference type="EMBL" id="KAH9506749.1"/>
    </source>
</evidence>
<name>A0A922HUL8_DERFA</name>
<comment type="caution">
    <text evidence="1">The sequence shown here is derived from an EMBL/GenBank/DDBJ whole genome shotgun (WGS) entry which is preliminary data.</text>
</comment>
<organism evidence="1 2">
    <name type="scientific">Dermatophagoides farinae</name>
    <name type="common">American house dust mite</name>
    <dbReference type="NCBI Taxonomy" id="6954"/>
    <lineage>
        <taxon>Eukaryota</taxon>
        <taxon>Metazoa</taxon>
        <taxon>Ecdysozoa</taxon>
        <taxon>Arthropoda</taxon>
        <taxon>Chelicerata</taxon>
        <taxon>Arachnida</taxon>
        <taxon>Acari</taxon>
        <taxon>Acariformes</taxon>
        <taxon>Sarcoptiformes</taxon>
        <taxon>Astigmata</taxon>
        <taxon>Psoroptidia</taxon>
        <taxon>Analgoidea</taxon>
        <taxon>Pyroglyphidae</taxon>
        <taxon>Dermatophagoidinae</taxon>
        <taxon>Dermatophagoides</taxon>
    </lineage>
</organism>
<gene>
    <name evidence="1" type="ORF">DERF_011466</name>
</gene>
<proteinExistence type="predicted"/>
<dbReference type="AlphaFoldDB" id="A0A922HUL8"/>